<dbReference type="OrthoDB" id="9804264at2"/>
<evidence type="ECO:0000313" key="6">
    <source>
        <dbReference type="Proteomes" id="UP000054314"/>
    </source>
</evidence>
<name>A0A0A0C272_9CELL</name>
<gene>
    <name evidence="5" type="ORF">N869_13535</name>
</gene>
<dbReference type="GO" id="GO:0030170">
    <property type="term" value="F:pyridoxal phosphate binding"/>
    <property type="evidence" value="ECO:0007669"/>
    <property type="project" value="TreeGrafter"/>
</dbReference>
<dbReference type="AlphaFoldDB" id="A0A0A0C272"/>
<evidence type="ECO:0000256" key="1">
    <source>
        <dbReference type="ARBA" id="ARBA00001933"/>
    </source>
</evidence>
<dbReference type="Gene3D" id="3.40.640.10">
    <property type="entry name" value="Type I PLP-dependent aspartate aminotransferase-like (Major domain)"/>
    <property type="match status" value="1"/>
</dbReference>
<dbReference type="RefSeq" id="WP_035059050.1">
    <property type="nucleotide sequence ID" value="NZ_AXCZ01000039.1"/>
</dbReference>
<sequence>MSRIHLSLAQVTDVERALVLDALDSGWVTPLGPHVDAFEAEIAARVGVGHALALSSGTAALHLALLGVGAGPGTAVVLPSMTFAASAWPVLYCGAEPVFVDSGDDGNVDPELLLHTVDELRAQGTTVAAAMSVDLFGRSADYDQLVPALVDREIPLVEDAAEALGATYRGTPAGAFGTASVLSFNGNKIMTTSGGGMLLSDDEALVERARYLSTQARQPAPWYEHTEMGFNYRMSNILAALGRGQLSRLDQMMARRREIREAYAEALVDVPGVSVLGRHGRRDDAEDNCWLTCIVLDAAARADRDALLAALAEQQIEARPLWKPMHLQPVFAGARSTMTGTSERLFYTGLALPSGPGMTDVDVKRVTEVLIEVLAT</sequence>
<dbReference type="InterPro" id="IPR015424">
    <property type="entry name" value="PyrdxlP-dep_Trfase"/>
</dbReference>
<dbReference type="Pfam" id="PF01041">
    <property type="entry name" value="DegT_DnrJ_EryC1"/>
    <property type="match status" value="1"/>
</dbReference>
<comment type="similarity">
    <text evidence="4">Belongs to the DegT/DnrJ/EryC1 family.</text>
</comment>
<comment type="caution">
    <text evidence="5">The sequence shown here is derived from an EMBL/GenBank/DDBJ whole genome shotgun (WGS) entry which is preliminary data.</text>
</comment>
<dbReference type="PANTHER" id="PTHR30244">
    <property type="entry name" value="TRANSAMINASE"/>
    <property type="match status" value="1"/>
</dbReference>
<evidence type="ECO:0000256" key="2">
    <source>
        <dbReference type="PIRSR" id="PIRSR000390-1"/>
    </source>
</evidence>
<proteinExistence type="inferred from homology"/>
<evidence type="ECO:0000256" key="3">
    <source>
        <dbReference type="PIRSR" id="PIRSR000390-2"/>
    </source>
</evidence>
<feature type="modified residue" description="N6-(pyridoxal phosphate)lysine" evidence="3">
    <location>
        <position position="188"/>
    </location>
</feature>
<dbReference type="Gene3D" id="3.90.1150.10">
    <property type="entry name" value="Aspartate Aminotransferase, domain 1"/>
    <property type="match status" value="1"/>
</dbReference>
<dbReference type="PIRSF" id="PIRSF000390">
    <property type="entry name" value="PLP_StrS"/>
    <property type="match status" value="1"/>
</dbReference>
<feature type="active site" description="Proton acceptor" evidence="2">
    <location>
        <position position="188"/>
    </location>
</feature>
<evidence type="ECO:0000313" key="5">
    <source>
        <dbReference type="EMBL" id="KGM13504.1"/>
    </source>
</evidence>
<keyword evidence="3 4" id="KW-0663">Pyridoxal phosphate</keyword>
<organism evidence="5 6">
    <name type="scientific">Cellulomonas bogoriensis 69B4 = DSM 16987</name>
    <dbReference type="NCBI Taxonomy" id="1386082"/>
    <lineage>
        <taxon>Bacteria</taxon>
        <taxon>Bacillati</taxon>
        <taxon>Actinomycetota</taxon>
        <taxon>Actinomycetes</taxon>
        <taxon>Micrococcales</taxon>
        <taxon>Cellulomonadaceae</taxon>
        <taxon>Cellulomonas</taxon>
    </lineage>
</organism>
<dbReference type="InterPro" id="IPR015421">
    <property type="entry name" value="PyrdxlP-dep_Trfase_major"/>
</dbReference>
<evidence type="ECO:0000256" key="4">
    <source>
        <dbReference type="RuleBase" id="RU004508"/>
    </source>
</evidence>
<dbReference type="Proteomes" id="UP000054314">
    <property type="component" value="Unassembled WGS sequence"/>
</dbReference>
<keyword evidence="6" id="KW-1185">Reference proteome</keyword>
<dbReference type="InterPro" id="IPR000653">
    <property type="entry name" value="DegT/StrS_aminotransferase"/>
</dbReference>
<reference evidence="5 6" key="1">
    <citation type="submission" date="2013-08" db="EMBL/GenBank/DDBJ databases">
        <title>Genome sequencing of Cellulomonas bogoriensis 69B4.</title>
        <authorList>
            <person name="Chen F."/>
            <person name="Li Y."/>
            <person name="Wang G."/>
        </authorList>
    </citation>
    <scope>NUCLEOTIDE SEQUENCE [LARGE SCALE GENOMIC DNA]</scope>
    <source>
        <strain evidence="5 6">69B4</strain>
    </source>
</reference>
<comment type="cofactor">
    <cofactor evidence="1">
        <name>pyridoxal 5'-phosphate</name>
        <dbReference type="ChEBI" id="CHEBI:597326"/>
    </cofactor>
</comment>
<dbReference type="InterPro" id="IPR015422">
    <property type="entry name" value="PyrdxlP-dep_Trfase_small"/>
</dbReference>
<dbReference type="EMBL" id="AXCZ01000039">
    <property type="protein sequence ID" value="KGM13504.1"/>
    <property type="molecule type" value="Genomic_DNA"/>
</dbReference>
<dbReference type="SUPFAM" id="SSF53383">
    <property type="entry name" value="PLP-dependent transferases"/>
    <property type="match status" value="1"/>
</dbReference>
<accession>A0A0A0C272</accession>
<protein>
    <submittedName>
        <fullName evidence="5">Pyridoxal-5'-phosphate-dependent protein</fullName>
    </submittedName>
</protein>
<dbReference type="GO" id="GO:0000271">
    <property type="term" value="P:polysaccharide biosynthetic process"/>
    <property type="evidence" value="ECO:0007669"/>
    <property type="project" value="TreeGrafter"/>
</dbReference>
<dbReference type="GO" id="GO:0008483">
    <property type="term" value="F:transaminase activity"/>
    <property type="evidence" value="ECO:0007669"/>
    <property type="project" value="TreeGrafter"/>
</dbReference>
<dbReference type="CDD" id="cd00616">
    <property type="entry name" value="AHBA_syn"/>
    <property type="match status" value="1"/>
</dbReference>
<dbReference type="PANTHER" id="PTHR30244:SF34">
    <property type="entry name" value="DTDP-4-AMINO-4,6-DIDEOXYGALACTOSE TRANSAMINASE"/>
    <property type="match status" value="1"/>
</dbReference>